<dbReference type="GO" id="GO:0005634">
    <property type="term" value="C:nucleus"/>
    <property type="evidence" value="ECO:0007669"/>
    <property type="project" value="UniProtKB-SubCell"/>
</dbReference>
<dbReference type="GeneID" id="111293619"/>
<dbReference type="PROSITE" id="PS51257">
    <property type="entry name" value="PROKAR_LIPOPROTEIN"/>
    <property type="match status" value="1"/>
</dbReference>
<protein>
    <submittedName>
        <fullName evidence="10">Uncharacterized protein LOC111293619 isoform X1</fullName>
    </submittedName>
</protein>
<organism evidence="9 10">
    <name type="scientific">Durio zibethinus</name>
    <name type="common">Durian</name>
    <dbReference type="NCBI Taxonomy" id="66656"/>
    <lineage>
        <taxon>Eukaryota</taxon>
        <taxon>Viridiplantae</taxon>
        <taxon>Streptophyta</taxon>
        <taxon>Embryophyta</taxon>
        <taxon>Tracheophyta</taxon>
        <taxon>Spermatophyta</taxon>
        <taxon>Magnoliopsida</taxon>
        <taxon>eudicotyledons</taxon>
        <taxon>Gunneridae</taxon>
        <taxon>Pentapetalae</taxon>
        <taxon>rosids</taxon>
        <taxon>malvids</taxon>
        <taxon>Malvales</taxon>
        <taxon>Malvaceae</taxon>
        <taxon>Helicteroideae</taxon>
        <taxon>Durio</taxon>
    </lineage>
</organism>
<dbReference type="GO" id="GO:0042393">
    <property type="term" value="F:histone binding"/>
    <property type="evidence" value="ECO:0007669"/>
    <property type="project" value="TreeGrafter"/>
</dbReference>
<evidence type="ECO:0000259" key="8">
    <source>
        <dbReference type="PROSITE" id="PS50016"/>
    </source>
</evidence>
<keyword evidence="9" id="KW-1185">Reference proteome</keyword>
<proteinExistence type="predicted"/>
<feature type="domain" description="PHD-type" evidence="8">
    <location>
        <begin position="806"/>
        <end position="864"/>
    </location>
</feature>
<dbReference type="InterPro" id="IPR016181">
    <property type="entry name" value="Acyl_CoA_acyltransferase"/>
</dbReference>
<accession>A0A6P5YPC0</accession>
<dbReference type="KEGG" id="dzi:111293619"/>
<feature type="region of interest" description="Disordered" evidence="7">
    <location>
        <begin position="1"/>
        <end position="32"/>
    </location>
</feature>
<keyword evidence="4" id="KW-0862">Zinc</keyword>
<feature type="domain" description="PHD-type" evidence="8">
    <location>
        <begin position="715"/>
        <end position="760"/>
    </location>
</feature>
<evidence type="ECO:0000256" key="4">
    <source>
        <dbReference type="ARBA" id="ARBA00022833"/>
    </source>
</evidence>
<feature type="compositionally biased region" description="Low complexity" evidence="7">
    <location>
        <begin position="520"/>
        <end position="532"/>
    </location>
</feature>
<dbReference type="Pfam" id="PF23209">
    <property type="entry name" value="IDM1_C"/>
    <property type="match status" value="1"/>
</dbReference>
<dbReference type="InterPro" id="IPR011011">
    <property type="entry name" value="Znf_FYVE_PHD"/>
</dbReference>
<dbReference type="Pfam" id="PF23011">
    <property type="entry name" value="PHD-1st_NSD"/>
    <property type="match status" value="1"/>
</dbReference>
<dbReference type="FunFam" id="3.30.40.10:FF:000494">
    <property type="entry name" value="Acyl-CoA N-acyltransferase with RING/FYVE/PHD-type zinc finger domain"/>
    <property type="match status" value="1"/>
</dbReference>
<dbReference type="GO" id="GO:0003682">
    <property type="term" value="F:chromatin binding"/>
    <property type="evidence" value="ECO:0007669"/>
    <property type="project" value="TreeGrafter"/>
</dbReference>
<comment type="subcellular location">
    <subcellularLocation>
        <location evidence="1">Nucleus</location>
    </subcellularLocation>
</comment>
<evidence type="ECO:0000256" key="3">
    <source>
        <dbReference type="ARBA" id="ARBA00022771"/>
    </source>
</evidence>
<evidence type="ECO:0000256" key="5">
    <source>
        <dbReference type="ARBA" id="ARBA00023242"/>
    </source>
</evidence>
<dbReference type="Gene3D" id="3.30.40.10">
    <property type="entry name" value="Zinc/RING finger domain, C3HC4 (zinc finger)"/>
    <property type="match status" value="2"/>
</dbReference>
<dbReference type="Proteomes" id="UP000515121">
    <property type="component" value="Unplaced"/>
</dbReference>
<dbReference type="InterPro" id="IPR056511">
    <property type="entry name" value="IDM1_C"/>
</dbReference>
<dbReference type="InterPro" id="IPR019787">
    <property type="entry name" value="Znf_PHD-finger"/>
</dbReference>
<feature type="region of interest" description="Disordered" evidence="7">
    <location>
        <begin position="513"/>
        <end position="534"/>
    </location>
</feature>
<evidence type="ECO:0000313" key="9">
    <source>
        <dbReference type="Proteomes" id="UP000515121"/>
    </source>
</evidence>
<gene>
    <name evidence="10" type="primary">LOC111293619</name>
</gene>
<evidence type="ECO:0000256" key="6">
    <source>
        <dbReference type="PROSITE-ProRule" id="PRU00146"/>
    </source>
</evidence>
<dbReference type="OrthoDB" id="1903104at2759"/>
<dbReference type="SUPFAM" id="SSF55729">
    <property type="entry name" value="Acyl-CoA N-acyltransferases (Nat)"/>
    <property type="match status" value="1"/>
</dbReference>
<feature type="compositionally biased region" description="Low complexity" evidence="7">
    <location>
        <begin position="21"/>
        <end position="32"/>
    </location>
</feature>
<dbReference type="PANTHER" id="PTHR47025">
    <property type="entry name" value="AUTOIMMUNE REGULATOR"/>
    <property type="match status" value="1"/>
</dbReference>
<dbReference type="PROSITE" id="PS01359">
    <property type="entry name" value="ZF_PHD_1"/>
    <property type="match status" value="1"/>
</dbReference>
<dbReference type="Pfam" id="PF16135">
    <property type="entry name" value="TDBD"/>
    <property type="match status" value="2"/>
</dbReference>
<dbReference type="PROSITE" id="PS50016">
    <property type="entry name" value="ZF_PHD_2"/>
    <property type="match status" value="2"/>
</dbReference>
<dbReference type="CDD" id="cd15539">
    <property type="entry name" value="PHD1_AIRE"/>
    <property type="match status" value="1"/>
</dbReference>
<keyword evidence="2" id="KW-0479">Metal-binding</keyword>
<keyword evidence="5" id="KW-0539">Nucleus</keyword>
<evidence type="ECO:0000256" key="1">
    <source>
        <dbReference type="ARBA" id="ARBA00004123"/>
    </source>
</evidence>
<evidence type="ECO:0000313" key="10">
    <source>
        <dbReference type="RefSeq" id="XP_022742167.1"/>
    </source>
</evidence>
<dbReference type="GO" id="GO:0045944">
    <property type="term" value="P:positive regulation of transcription by RNA polymerase II"/>
    <property type="evidence" value="ECO:0007669"/>
    <property type="project" value="TreeGrafter"/>
</dbReference>
<keyword evidence="3 6" id="KW-0863">Zinc-finger</keyword>
<dbReference type="InterPro" id="IPR059153">
    <property type="entry name" value="NSD_PHD-1st"/>
</dbReference>
<dbReference type="SUPFAM" id="SSF57903">
    <property type="entry name" value="FYVE/PHD zinc finger"/>
    <property type="match status" value="2"/>
</dbReference>
<dbReference type="PANTHER" id="PTHR47025:SF28">
    <property type="entry name" value="ACYL-COA N-ACYLTRANSFERASE WITH RING_FYVE_PHD-TYPE ZINC FINGER DOMAIN-CONTAINING PROTEIN"/>
    <property type="match status" value="1"/>
</dbReference>
<dbReference type="InterPro" id="IPR001965">
    <property type="entry name" value="Znf_PHD"/>
</dbReference>
<dbReference type="GO" id="GO:0008270">
    <property type="term" value="F:zinc ion binding"/>
    <property type="evidence" value="ECO:0007669"/>
    <property type="project" value="UniProtKB-KW"/>
</dbReference>
<dbReference type="SMART" id="SM00249">
    <property type="entry name" value="PHD"/>
    <property type="match status" value="2"/>
</dbReference>
<dbReference type="InterPro" id="IPR013083">
    <property type="entry name" value="Znf_RING/FYVE/PHD"/>
</dbReference>
<dbReference type="InterPro" id="IPR019786">
    <property type="entry name" value="Zinc_finger_PHD-type_CS"/>
</dbReference>
<evidence type="ECO:0000256" key="7">
    <source>
        <dbReference type="SAM" id="MobiDB-lite"/>
    </source>
</evidence>
<name>A0A6P5YPC0_DURZI</name>
<evidence type="ECO:0000256" key="2">
    <source>
        <dbReference type="ARBA" id="ARBA00022723"/>
    </source>
</evidence>
<dbReference type="AlphaFoldDB" id="A0A6P5YPC0"/>
<dbReference type="InterPro" id="IPR032308">
    <property type="entry name" value="TDBD"/>
</dbReference>
<reference evidence="10" key="1">
    <citation type="submission" date="2025-08" db="UniProtKB">
        <authorList>
            <consortium name="RefSeq"/>
        </authorList>
    </citation>
    <scope>IDENTIFICATION</scope>
    <source>
        <tissue evidence="10">Fruit stalk</tissue>
    </source>
</reference>
<sequence length="1092" mass="120488">MKRELDFGLEGSLGPTRETVTHSQTQASSSASCKRIKSTQVNGYIVYTRVKKSRINCHDEFSENLGNKKLNISKPINGVKESLVDRDQKNKTLIEASDVNNDVVEGVIGGRPGNETVMAVENVVDESLAVRDIVEGGPFIEASIEESHIIGENAIVGNLVVEEIGMDGRPVVQSRFRAVSSYNLVKVMPKEKSMNELETSLVEKGGFEGSSMQIVDGSDGNNDDLHLKALGRSKQSSLRPKVEAVGSLEGEQQTVENVLVSNFGGQEAAEGSGLTTPRKNLELKISKKVALNKCPMTVKELFDTGLLDGVPVVYMGTISSKTAGLRGIITDGGILCSCSLCEGRRVVAPSQFEIHACKQYKRAAQYICFENGKSLLDVLRACRRRPLHTLEATIQNIVSALPEQKCFTCRRCKGSFPVIHDGQMGPLCNSCMESKKSQCSTMSAPRAGARSQEPLLISQSSGTATMGIFPQSTRQWKITRKSQESVLMSQSSGSVSLSISSQNKSQCKKAGKSSEFDLTSNSSQCSSLSISSQNRNPWKTTRKLWLVYHASIFVISRLTKPGLLTKSLKSASVYISSKNKGQWRIKKKPVKPVLMSKTFKGASSPMYSPNGSQWKMTTKDQRLHKLVFEEDGLPDGTEVAYCVHGQRLLEGYKKGYGIICRCCNCEVSPSQFEAHAGRASRRKPYAYIYTSNGVSLHELAISLSKGRRYSAKDNDDACIICADGGNLLLCDGCPRAFHKECASLPTIPRGHWYCQYCQNMFMREKCMEHNANAVAAGRILGVDAIEQITSRCLHIVKSIEAELSGCTLCRACDFSKSGFGPRTIILCDQCEKEYHIGCLRSHKMADLREIPRGKWFCCSDCSRIHSTLWTLLIRGAEKLPEFFLDIVKKKHVEKGLDANINIDVRWRLLSGKFASPETRLLLSQAVGIFHECFNPVIDASTGRDLIPCMVYGRNLKGQEYGGMYCAVLTINSYVVSAGIIRVFGQEIAELPLVATSFANRGKGYFQLLFSCIEKLLAFLNVKNIVLPAAEEAESIWTDKFGFKKLRPDQLSEYKKSCCQMVIFKGTSMLQKQVSPCPVINSTEPTELYNQVE</sequence>
<dbReference type="GO" id="GO:0000977">
    <property type="term" value="F:RNA polymerase II transcription regulatory region sequence-specific DNA binding"/>
    <property type="evidence" value="ECO:0007669"/>
    <property type="project" value="TreeGrafter"/>
</dbReference>
<dbReference type="RefSeq" id="XP_022742167.1">
    <property type="nucleotide sequence ID" value="XM_022886432.1"/>
</dbReference>